<dbReference type="InterPro" id="IPR036739">
    <property type="entry name" value="SLC41_membr_dom_sf"/>
</dbReference>
<comment type="caution">
    <text evidence="11">The sequence shown here is derived from an EMBL/GenBank/DDBJ whole genome shotgun (WGS) entry which is preliminary data.</text>
</comment>
<feature type="transmembrane region" description="Helical" evidence="9">
    <location>
        <begin position="38"/>
        <end position="62"/>
    </location>
</feature>
<dbReference type="InterPro" id="IPR045349">
    <property type="entry name" value="SLC41A1-3"/>
</dbReference>
<proteinExistence type="inferred from homology"/>
<comment type="similarity">
    <text evidence="2">Belongs to the SLC41A transporter family.</text>
</comment>
<sequence>MRVFKFGKIIIESYKVLLGGVAIAIAAGHLLHTYSPRLTATVLMMVPLINGLGGNLGSMFGARLSSALHLGTIEPKLRGQEALQINLSALGILGGVIFIFAGGLLFGMNLIGGASLLTSLKASFAFLIAGLILTVLIALIALTAAFASYTRGVDPDNVVIPIVTSTVDLLGITCLLITVHLLGV</sequence>
<dbReference type="GO" id="GO:0016020">
    <property type="term" value="C:membrane"/>
    <property type="evidence" value="ECO:0007669"/>
    <property type="project" value="UniProtKB-SubCell"/>
</dbReference>
<feature type="transmembrane region" description="Helical" evidence="9">
    <location>
        <begin position="158"/>
        <end position="182"/>
    </location>
</feature>
<dbReference type="Gene3D" id="1.10.357.20">
    <property type="entry name" value="SLC41 divalent cation transporters, integral membrane domain"/>
    <property type="match status" value="1"/>
</dbReference>
<dbReference type="AlphaFoldDB" id="A0A133V1R0"/>
<evidence type="ECO:0000259" key="10">
    <source>
        <dbReference type="Pfam" id="PF01769"/>
    </source>
</evidence>
<keyword evidence="3" id="KW-0813">Transport</keyword>
<dbReference type="InterPro" id="IPR006667">
    <property type="entry name" value="SLC41_membr_dom"/>
</dbReference>
<evidence type="ECO:0000256" key="5">
    <source>
        <dbReference type="ARBA" id="ARBA00022842"/>
    </source>
</evidence>
<reference evidence="11 12" key="1">
    <citation type="journal article" date="2016" name="Sci. Rep.">
        <title>Metabolic traits of an uncultured archaeal lineage -MSBL1- from brine pools of the Red Sea.</title>
        <authorList>
            <person name="Mwirichia R."/>
            <person name="Alam I."/>
            <person name="Rashid M."/>
            <person name="Vinu M."/>
            <person name="Ba-Alawi W."/>
            <person name="Anthony Kamau A."/>
            <person name="Kamanda Ngugi D."/>
            <person name="Goker M."/>
            <person name="Klenk H.P."/>
            <person name="Bajic V."/>
            <person name="Stingl U."/>
        </authorList>
    </citation>
    <scope>NUCLEOTIDE SEQUENCE [LARGE SCALE GENOMIC DNA]</scope>
    <source>
        <strain evidence="11">SCGC-AAA261C02</strain>
    </source>
</reference>
<dbReference type="Pfam" id="PF01769">
    <property type="entry name" value="MgtE"/>
    <property type="match status" value="1"/>
</dbReference>
<evidence type="ECO:0000313" key="12">
    <source>
        <dbReference type="Proteomes" id="UP000070520"/>
    </source>
</evidence>
<evidence type="ECO:0000313" key="11">
    <source>
        <dbReference type="EMBL" id="KXB00384.1"/>
    </source>
</evidence>
<dbReference type="PANTHER" id="PTHR16228:SF7">
    <property type="entry name" value="SLC41A_MGTE INTEGRAL MEMBRANE DOMAIN-CONTAINING PROTEIN"/>
    <property type="match status" value="1"/>
</dbReference>
<name>A0A133V1R0_9EURY</name>
<dbReference type="SUPFAM" id="SSF161093">
    <property type="entry name" value="MgtE membrane domain-like"/>
    <property type="match status" value="1"/>
</dbReference>
<feature type="transmembrane region" description="Helical" evidence="9">
    <location>
        <begin position="12"/>
        <end position="32"/>
    </location>
</feature>
<evidence type="ECO:0000256" key="1">
    <source>
        <dbReference type="ARBA" id="ARBA00004141"/>
    </source>
</evidence>
<evidence type="ECO:0000256" key="7">
    <source>
        <dbReference type="ARBA" id="ARBA00023065"/>
    </source>
</evidence>
<protein>
    <recommendedName>
        <fullName evidence="10">SLC41A/MgtE integral membrane domain-containing protein</fullName>
    </recommendedName>
</protein>
<keyword evidence="7" id="KW-0406">Ion transport</keyword>
<keyword evidence="12" id="KW-1185">Reference proteome</keyword>
<keyword evidence="8 9" id="KW-0472">Membrane</keyword>
<accession>A0A133V1R0</accession>
<dbReference type="PANTHER" id="PTHR16228">
    <property type="entry name" value="DIVALENT CATION TRANSPORTER SOLUTE CARRIER FAMILY 41"/>
    <property type="match status" value="1"/>
</dbReference>
<evidence type="ECO:0000256" key="9">
    <source>
        <dbReference type="SAM" id="Phobius"/>
    </source>
</evidence>
<evidence type="ECO:0000256" key="6">
    <source>
        <dbReference type="ARBA" id="ARBA00022989"/>
    </source>
</evidence>
<comment type="subcellular location">
    <subcellularLocation>
        <location evidence="1">Membrane</location>
        <topology evidence="1">Multi-pass membrane protein</topology>
    </subcellularLocation>
</comment>
<keyword evidence="4 9" id="KW-0812">Transmembrane</keyword>
<gene>
    <name evidence="11" type="ORF">AKJ42_00810</name>
</gene>
<keyword evidence="5" id="KW-0460">Magnesium</keyword>
<dbReference type="EMBL" id="LHXW01000005">
    <property type="protein sequence ID" value="KXB00384.1"/>
    <property type="molecule type" value="Genomic_DNA"/>
</dbReference>
<organism evidence="11 12">
    <name type="scientific">candidate division MSBL1 archaeon SCGC-AAA261C02</name>
    <dbReference type="NCBI Taxonomy" id="1698272"/>
    <lineage>
        <taxon>Archaea</taxon>
        <taxon>Methanobacteriati</taxon>
        <taxon>Methanobacteriota</taxon>
        <taxon>candidate division MSBL1</taxon>
    </lineage>
</organism>
<feature type="transmembrane region" description="Helical" evidence="9">
    <location>
        <begin position="123"/>
        <end position="146"/>
    </location>
</feature>
<evidence type="ECO:0000256" key="2">
    <source>
        <dbReference type="ARBA" id="ARBA00009749"/>
    </source>
</evidence>
<evidence type="ECO:0000256" key="3">
    <source>
        <dbReference type="ARBA" id="ARBA00022448"/>
    </source>
</evidence>
<evidence type="ECO:0000256" key="4">
    <source>
        <dbReference type="ARBA" id="ARBA00022692"/>
    </source>
</evidence>
<feature type="transmembrane region" description="Helical" evidence="9">
    <location>
        <begin position="83"/>
        <end position="111"/>
    </location>
</feature>
<evidence type="ECO:0000256" key="8">
    <source>
        <dbReference type="ARBA" id="ARBA00023136"/>
    </source>
</evidence>
<dbReference type="GO" id="GO:0008324">
    <property type="term" value="F:monoatomic cation transmembrane transporter activity"/>
    <property type="evidence" value="ECO:0007669"/>
    <property type="project" value="InterPro"/>
</dbReference>
<feature type="domain" description="SLC41A/MgtE integral membrane" evidence="10">
    <location>
        <begin position="46"/>
        <end position="177"/>
    </location>
</feature>
<keyword evidence="6 9" id="KW-1133">Transmembrane helix</keyword>
<dbReference type="Proteomes" id="UP000070520">
    <property type="component" value="Unassembled WGS sequence"/>
</dbReference>